<dbReference type="Pfam" id="PF14076">
    <property type="entry name" value="DUF4258"/>
    <property type="match status" value="1"/>
</dbReference>
<dbReference type="Proteomes" id="UP001432180">
    <property type="component" value="Chromosome"/>
</dbReference>
<dbReference type="EMBL" id="CP121472">
    <property type="protein sequence ID" value="WPL18767.1"/>
    <property type="molecule type" value="Genomic_DNA"/>
</dbReference>
<evidence type="ECO:0000313" key="1">
    <source>
        <dbReference type="EMBL" id="WPL18767.1"/>
    </source>
</evidence>
<protein>
    <recommendedName>
        <fullName evidence="3">DUF4258 domain-containing protein</fullName>
    </recommendedName>
</protein>
<sequence>MIAEIQDKIRSRHYELSRHALDQSIKRGIRIAELEEALLGKAEIIEDYPDDKYGPSCLILGYSVAGRALHIVCSYPSRPLVKIITVYEPDATKWLADRHRMYA</sequence>
<name>A0ABZ0SCY3_9GAMM</name>
<organism evidence="1 2">
    <name type="scientific">Thiorhodovibrio winogradskyi</name>
    <dbReference type="NCBI Taxonomy" id="77007"/>
    <lineage>
        <taxon>Bacteria</taxon>
        <taxon>Pseudomonadati</taxon>
        <taxon>Pseudomonadota</taxon>
        <taxon>Gammaproteobacteria</taxon>
        <taxon>Chromatiales</taxon>
        <taxon>Chromatiaceae</taxon>
        <taxon>Thiorhodovibrio</taxon>
    </lineage>
</organism>
<keyword evidence="2" id="KW-1185">Reference proteome</keyword>
<dbReference type="RefSeq" id="WP_328984511.1">
    <property type="nucleotide sequence ID" value="NZ_CP121472.1"/>
</dbReference>
<evidence type="ECO:0000313" key="2">
    <source>
        <dbReference type="Proteomes" id="UP001432180"/>
    </source>
</evidence>
<reference evidence="1 2" key="1">
    <citation type="journal article" date="2023" name="Microorganisms">
        <title>Thiorhodovibrio frisius and Trv. litoralis spp. nov., Two Novel Members from a Clade of Fastidious Purple Sulfur Bacteria That Exhibit Unique Red-Shifted Light-Harvesting Capabilities.</title>
        <authorList>
            <person name="Methner A."/>
            <person name="Kuzyk S.B."/>
            <person name="Petersen J."/>
            <person name="Bauer S."/>
            <person name="Brinkmann H."/>
            <person name="Sichau K."/>
            <person name="Wanner G."/>
            <person name="Wolf J."/>
            <person name="Neumann-Schaal M."/>
            <person name="Henke P."/>
            <person name="Tank M."/>
            <person name="Sproer C."/>
            <person name="Bunk B."/>
            <person name="Overmann J."/>
        </authorList>
    </citation>
    <scope>NUCLEOTIDE SEQUENCE [LARGE SCALE GENOMIC DNA]</scope>
    <source>
        <strain evidence="1 2">DSM 6702</strain>
    </source>
</reference>
<gene>
    <name evidence="1" type="ORF">Thiowin_03858</name>
</gene>
<dbReference type="InterPro" id="IPR025354">
    <property type="entry name" value="DUF4258"/>
</dbReference>
<evidence type="ECO:0008006" key="3">
    <source>
        <dbReference type="Google" id="ProtNLM"/>
    </source>
</evidence>
<proteinExistence type="predicted"/>
<accession>A0ABZ0SCY3</accession>